<dbReference type="GeneID" id="59344855"/>
<evidence type="ECO:0000313" key="2">
    <source>
        <dbReference type="Proteomes" id="UP000636479"/>
    </source>
</evidence>
<accession>A0A8H6SZG2</accession>
<sequence length="437" mass="49689">MEARASRLFMANIRRQGPYGHVFDPSLTSTPITKLRWILMRTIMVTRPSELERAIVVDYLDHIPGLKACALVCSRFCYWAQSRLFRKIGTGYETLPGSPPEPSRCMRRVHRLLAILENSPHIISHIRTLRIHESSPTLIDLLASRQWNTLRTLHICGLQLDDYESALGGLQRLVSSPRLNILEFECSQWNPELFWNVMAHCSASVSQLILINCCTRMPLQYPRLLLQAVKTPARITTLTLRGAGNALPVLLDPLFPLDLTHLSAIDYYNSPNKLLEPFLARHRSIRSFKIHVVDSTVQNLPLSLPSITHLEFQFTLTAFCEWGPLMNLPLHNSVEKLTLTTFHNLWQDNSWFRAQNQIAGYLDALVAPGKKLAGIRMVVVEVSRQPRTVDFSRAAVVKAMESSMPILANSGRLSVVFEDAEYVHPWKEDDIDLRQIG</sequence>
<proteinExistence type="predicted"/>
<organism evidence="1 2">
    <name type="scientific">Mycena indigotica</name>
    <dbReference type="NCBI Taxonomy" id="2126181"/>
    <lineage>
        <taxon>Eukaryota</taxon>
        <taxon>Fungi</taxon>
        <taxon>Dikarya</taxon>
        <taxon>Basidiomycota</taxon>
        <taxon>Agaricomycotina</taxon>
        <taxon>Agaricomycetes</taxon>
        <taxon>Agaricomycetidae</taxon>
        <taxon>Agaricales</taxon>
        <taxon>Marasmiineae</taxon>
        <taxon>Mycenaceae</taxon>
        <taxon>Mycena</taxon>
    </lineage>
</organism>
<gene>
    <name evidence="1" type="ORF">MIND_00556400</name>
</gene>
<reference evidence="1" key="1">
    <citation type="submission" date="2020-05" db="EMBL/GenBank/DDBJ databases">
        <title>Mycena genomes resolve the evolution of fungal bioluminescence.</title>
        <authorList>
            <person name="Tsai I.J."/>
        </authorList>
    </citation>
    <scope>NUCLEOTIDE SEQUENCE</scope>
    <source>
        <strain evidence="1">171206Taipei</strain>
    </source>
</reference>
<dbReference type="RefSeq" id="XP_037222631.1">
    <property type="nucleotide sequence ID" value="XM_037362339.1"/>
</dbReference>
<dbReference type="EMBL" id="JACAZF010000004">
    <property type="protein sequence ID" value="KAF7307612.1"/>
    <property type="molecule type" value="Genomic_DNA"/>
</dbReference>
<dbReference type="OrthoDB" id="3017424at2759"/>
<protein>
    <submittedName>
        <fullName evidence="1">Uncharacterized protein</fullName>
    </submittedName>
</protein>
<keyword evidence="2" id="KW-1185">Reference proteome</keyword>
<dbReference type="Proteomes" id="UP000636479">
    <property type="component" value="Unassembled WGS sequence"/>
</dbReference>
<dbReference type="AlphaFoldDB" id="A0A8H6SZG2"/>
<comment type="caution">
    <text evidence="1">The sequence shown here is derived from an EMBL/GenBank/DDBJ whole genome shotgun (WGS) entry which is preliminary data.</text>
</comment>
<evidence type="ECO:0000313" key="1">
    <source>
        <dbReference type="EMBL" id="KAF7307612.1"/>
    </source>
</evidence>
<name>A0A8H6SZG2_9AGAR</name>